<evidence type="ECO:0000313" key="1">
    <source>
        <dbReference type="EMBL" id="VFK11733.1"/>
    </source>
</evidence>
<proteinExistence type="predicted"/>
<dbReference type="EMBL" id="CAADFK010000024">
    <property type="protein sequence ID" value="VFK11733.1"/>
    <property type="molecule type" value="Genomic_DNA"/>
</dbReference>
<protein>
    <submittedName>
        <fullName evidence="1">Uncharacterized protein</fullName>
    </submittedName>
</protein>
<gene>
    <name evidence="1" type="ORF">BECKLPF1236B_GA0070989_10243</name>
</gene>
<sequence>MFLPNLGSKKCLQMLSIEDNESIPFVDLAFSLYLFTSRLYETMRARGVRDLFFLSREGFVLKEMFDYFVRNIENPIPIKTHYLQVSRRSTFLPSLGFIGEENFRILFRQYRHISLETFVKSLALDEYTSVFIKAMDMDAADFAQLRKNLPTDPLLKKLIRLPIFKKLYEKERKSRSTALTAYIASFSENALQDTLHVVDVGWKGSIQDNLFNWLMRVRGSKAKVYGYYVGLVTHGSVSAKNKKHGLLFSNQTCLTPGFRTFSENRSLFEVLLPARHGSSRSYYLTADGHPQVIQDPFVEQEMVETRIMPVVDRIIERFQLIVSALTCSPLSDKELFSVVRSRHWRMVFNPSQTEIDWILSISHVENFGTFEKSHFGPVSVQLPFVDRLWFTKDLLIKRGSVDVGFWPYLTIRQRALFGTSILYKTLRRLQEYGGISL</sequence>
<name>A0A450W3X0_9GAMM</name>
<accession>A0A450W3X0</accession>
<organism evidence="1">
    <name type="scientific">Candidatus Kentrum sp. LPFa</name>
    <dbReference type="NCBI Taxonomy" id="2126335"/>
    <lineage>
        <taxon>Bacteria</taxon>
        <taxon>Pseudomonadati</taxon>
        <taxon>Pseudomonadota</taxon>
        <taxon>Gammaproteobacteria</taxon>
        <taxon>Candidatus Kentrum</taxon>
    </lineage>
</organism>
<reference evidence="1" key="1">
    <citation type="submission" date="2019-02" db="EMBL/GenBank/DDBJ databases">
        <authorList>
            <person name="Gruber-Vodicka R. H."/>
            <person name="Seah K. B. B."/>
        </authorList>
    </citation>
    <scope>NUCLEOTIDE SEQUENCE</scope>
    <source>
        <strain evidence="1">BECK_S313</strain>
    </source>
</reference>
<dbReference type="AlphaFoldDB" id="A0A450W3X0"/>